<dbReference type="Proteomes" id="UP000186549">
    <property type="component" value="Unassembled WGS sequence"/>
</dbReference>
<reference evidence="1 2" key="1">
    <citation type="journal article" date="2016" name="Nat. Biotechnol.">
        <title>Measurement of bacterial replication rates in microbial communities.</title>
        <authorList>
            <person name="Brown C.T."/>
            <person name="Olm M.R."/>
            <person name="Thomas B.C."/>
            <person name="Banfield J.F."/>
        </authorList>
    </citation>
    <scope>NUCLEOTIDE SEQUENCE [LARGE SCALE GENOMIC DNA]</scope>
    <source>
        <strain evidence="1">45_41</strain>
    </source>
</reference>
<evidence type="ECO:0000313" key="1">
    <source>
        <dbReference type="EMBL" id="OKZ28760.1"/>
    </source>
</evidence>
<proteinExistence type="predicted"/>
<protein>
    <recommendedName>
        <fullName evidence="3">WbqC family protein</fullName>
    </recommendedName>
</protein>
<dbReference type="EMBL" id="MNQU01000333">
    <property type="protein sequence ID" value="OKZ28760.1"/>
    <property type="molecule type" value="Genomic_DNA"/>
</dbReference>
<evidence type="ECO:0000313" key="2">
    <source>
        <dbReference type="Proteomes" id="UP000186549"/>
    </source>
</evidence>
<name>A0A1Q6HQ39_BACUN</name>
<sequence length="218" mass="24534">MRRFGYIEARLTLPLRYFGTVDYYAAMGACACVTVDDTARYDKRQKGTHRMDIVDTHGLKSLTVPVSRPDNVVGPLRWSDIAVSRHGQWWHVVSETLASAYGRTPFFEFYIDRLRPFFSSSTPDIYPDVATLCHESDAAVRAILGLDNDITYASQSTVCPTSAALPAITQSDLPVQPIEYYQVRHDKFGFLPHLSVLDLIFNMGPESPLILRKMIGNL</sequence>
<organism evidence="1 2">
    <name type="scientific">Bacteroides uniformis</name>
    <dbReference type="NCBI Taxonomy" id="820"/>
    <lineage>
        <taxon>Bacteria</taxon>
        <taxon>Pseudomonadati</taxon>
        <taxon>Bacteroidota</taxon>
        <taxon>Bacteroidia</taxon>
        <taxon>Bacteroidales</taxon>
        <taxon>Bacteroidaceae</taxon>
        <taxon>Bacteroides</taxon>
    </lineage>
</organism>
<dbReference type="InterPro" id="IPR014985">
    <property type="entry name" value="WbqC"/>
</dbReference>
<evidence type="ECO:0008006" key="3">
    <source>
        <dbReference type="Google" id="ProtNLM"/>
    </source>
</evidence>
<accession>A0A1Q6HQ39</accession>
<comment type="caution">
    <text evidence="1">The sequence shown here is derived from an EMBL/GenBank/DDBJ whole genome shotgun (WGS) entry which is preliminary data.</text>
</comment>
<dbReference type="Pfam" id="PF08889">
    <property type="entry name" value="WbqC"/>
    <property type="match status" value="1"/>
</dbReference>
<dbReference type="AlphaFoldDB" id="A0A1Q6HQ39"/>
<gene>
    <name evidence="1" type="ORF">BHV79_17965</name>
</gene>